<gene>
    <name evidence="2" type="ORF">FA09DRAFT_337836</name>
</gene>
<dbReference type="AlphaFoldDB" id="A0A316ZCS2"/>
<name>A0A316ZCS2_9BASI</name>
<proteinExistence type="predicted"/>
<feature type="region of interest" description="Disordered" evidence="1">
    <location>
        <begin position="1"/>
        <end position="24"/>
    </location>
</feature>
<dbReference type="EMBL" id="KZ819289">
    <property type="protein sequence ID" value="PWN99116.1"/>
    <property type="molecule type" value="Genomic_DNA"/>
</dbReference>
<feature type="region of interest" description="Disordered" evidence="1">
    <location>
        <begin position="139"/>
        <end position="160"/>
    </location>
</feature>
<feature type="compositionally biased region" description="Low complexity" evidence="1">
    <location>
        <begin position="1"/>
        <end position="13"/>
    </location>
</feature>
<dbReference type="Proteomes" id="UP000245946">
    <property type="component" value="Unassembled WGS sequence"/>
</dbReference>
<accession>A0A316ZCS2</accession>
<protein>
    <submittedName>
        <fullName evidence="2">Uncharacterized protein</fullName>
    </submittedName>
</protein>
<dbReference type="GeneID" id="37271578"/>
<evidence type="ECO:0000313" key="2">
    <source>
        <dbReference type="EMBL" id="PWN99116.1"/>
    </source>
</evidence>
<evidence type="ECO:0000256" key="1">
    <source>
        <dbReference type="SAM" id="MobiDB-lite"/>
    </source>
</evidence>
<sequence>MAPRKAAAADAPASSPPPSEQDSHDIMGQLAEVQLGRTRKRRYETITKARVAATEYEQQVAKCVKKYEKVLGEEYVRFREREDELDAQISDNWRELEQQLELARECVQAGFGRLLPAVEEHAQRGTAAMARFEELTREEARIHEQAEGMSEGSRKGDARK</sequence>
<keyword evidence="3" id="KW-1185">Reference proteome</keyword>
<organism evidence="2 3">
    <name type="scientific">Tilletiopsis washingtonensis</name>
    <dbReference type="NCBI Taxonomy" id="58919"/>
    <lineage>
        <taxon>Eukaryota</taxon>
        <taxon>Fungi</taxon>
        <taxon>Dikarya</taxon>
        <taxon>Basidiomycota</taxon>
        <taxon>Ustilaginomycotina</taxon>
        <taxon>Exobasidiomycetes</taxon>
        <taxon>Entylomatales</taxon>
        <taxon>Entylomatales incertae sedis</taxon>
        <taxon>Tilletiopsis</taxon>
    </lineage>
</organism>
<evidence type="ECO:0000313" key="3">
    <source>
        <dbReference type="Proteomes" id="UP000245946"/>
    </source>
</evidence>
<dbReference type="RefSeq" id="XP_025599395.1">
    <property type="nucleotide sequence ID" value="XM_025744034.1"/>
</dbReference>
<reference evidence="2 3" key="1">
    <citation type="journal article" date="2018" name="Mol. Biol. Evol.">
        <title>Broad Genomic Sampling Reveals a Smut Pathogenic Ancestry of the Fungal Clade Ustilaginomycotina.</title>
        <authorList>
            <person name="Kijpornyongpan T."/>
            <person name="Mondo S.J."/>
            <person name="Barry K."/>
            <person name="Sandor L."/>
            <person name="Lee J."/>
            <person name="Lipzen A."/>
            <person name="Pangilinan J."/>
            <person name="LaButti K."/>
            <person name="Hainaut M."/>
            <person name="Henrissat B."/>
            <person name="Grigoriev I.V."/>
            <person name="Spatafora J.W."/>
            <person name="Aime M.C."/>
        </authorList>
    </citation>
    <scope>NUCLEOTIDE SEQUENCE [LARGE SCALE GENOMIC DNA]</scope>
    <source>
        <strain evidence="2 3">MCA 4186</strain>
    </source>
</reference>